<proteinExistence type="predicted"/>
<dbReference type="GO" id="GO:0032259">
    <property type="term" value="P:methylation"/>
    <property type="evidence" value="ECO:0007669"/>
    <property type="project" value="UniProtKB-KW"/>
</dbReference>
<dbReference type="Pfam" id="PF01728">
    <property type="entry name" value="FtsJ"/>
    <property type="match status" value="1"/>
</dbReference>
<sequence>MYSIEDLNKIQNKAKALANDIKVDYESSIFYFNTKLYSVSSSDINLVKKNKIKFIEFIGSVHKYISTNVINPNDITIMEKPTDEKPDMHMILNQKLLNEYGYRIQKMITDEVRNCYNKYLKLYRGCTTFSQFQEKNNLVSYMEEQELYSDNKIKNDRIIYEQINERIRQLKNCSEIRGNEDPFYKILYEHDKELIDSKKSLSYNNDYFCNHVLWGSEMMLSDRSEPKCVKILDDKTMQEMIDGTILAEKYYMDHLPDHVKQTALKDIADTTKGKYFMEDELMLETIGQGNRQYVFGYSIHINKYKQCPKYFICGTMKRPLPGMPACAEFADWSRKLNTLYTQCAAKYRSQFIRFVMPPDYMLPQKMYDNKDISDFSIFNKLPVAVMVTKFEDDREFRKTKHKTETLYHYIFFDIDSDLEYKSMYEMGMLPVPTRLKIYSSSKRETVIGQIWYSKLITYNEFMILFVYNKVDHVYRSKKYKYILFLSHTEVDPKKINEMNLEKVDLKYKLVREFYGPNPITRTYIFYDKQRPEDLIFFRLALNEKHIFLYKKMEPEQYMLTNEHVRPRAMKELGLKGMEGGHNLDISIKLEDRSKNNLYGFFDEGMADKYIFGKILKLNVSSAHLETDDEKLYFYFSRFLDPHMLVDSVNISARRRITEFTYTFDRFYRKVIYEINRLLDFKQVHKYLTIYRPLTDKFFNRYEIISQYNLVNDNSSIIVYGNSSLSDVEAINYYSIKNGIKKNNIFVVYHPKISIHKNDFDQKINHLKRFFKFEIEKNSSLLDVEFLSNSHYGADIILDDYTIRPINDKYNEYYHLRLKMACSLFALKNLKQDGYFVLFIMNIFIKTYADLVLILAQYFKRYELYNYEIQAKYKFISAVVIFIGYKGIDNSEFKKILSLYEDTIKYGPDIFSTNIDVVNEQNFIVSLVNKNITDEIYEPFKNFNNKILAERYGFLDDCYRAVKNPFIVKKLEQNMIFESLKYIKKYDFDMIDFMGIDRSENFLELFLREIYFKLEPLSYTFLKNTEFVDLKIQGTVTLNTKPKIIMENDAGRIALTDIIIDTRNISEWYSLKQHVRYFRPFVKFDLDLRKYIIKNYNVGNISQAWLKMYEIIANIPLFDENNCTIKTFHICEAPGSFILAINHYIRTNTNIKKFHWIANSLKPTSQHAHEKSKTAFGDDYGLMKKYPKNWDFGIDGTGDITHRENIDYYKKIIKDVDFITSDCGIPLESIEGDEMLRIHITEFILIMEILPKGANFVAKFFFPLHRTLEYHLLYLLFSVFEELIFYKSKVNIFSKEFYIIGKKYLGKDAVKKSINYDTVDSAFDFLTKLIDKDKFNSNNKIYTNIKIPASFLEQLSVVNKKLIDDYIFNFKKQLFYVDNHEELNKKFIEQIKSSIKRKNLDWCKDNKLRPISDKDKL</sequence>
<dbReference type="EMBL" id="MK072437">
    <property type="protein sequence ID" value="AYV84969.1"/>
    <property type="molecule type" value="Genomic_DNA"/>
</dbReference>
<gene>
    <name evidence="2" type="ORF">Satyrvirus1_55</name>
</gene>
<dbReference type="InterPro" id="IPR002877">
    <property type="entry name" value="RNA_MeTrfase_FtsJ_dom"/>
</dbReference>
<evidence type="ECO:0000259" key="1">
    <source>
        <dbReference type="Pfam" id="PF01728"/>
    </source>
</evidence>
<keyword evidence="2" id="KW-0808">Transferase</keyword>
<reference evidence="2" key="1">
    <citation type="submission" date="2018-10" db="EMBL/GenBank/DDBJ databases">
        <title>Hidden diversity of soil giant viruses.</title>
        <authorList>
            <person name="Schulz F."/>
            <person name="Alteio L."/>
            <person name="Goudeau D."/>
            <person name="Ryan E.M."/>
            <person name="Malmstrom R.R."/>
            <person name="Blanchard J."/>
            <person name="Woyke T."/>
        </authorList>
    </citation>
    <scope>NUCLEOTIDE SEQUENCE</scope>
    <source>
        <strain evidence="2">SAV1</strain>
    </source>
</reference>
<protein>
    <submittedName>
        <fullName evidence="2">Putative FtsJ-like methyltransferase</fullName>
    </submittedName>
</protein>
<accession>A0A3G5AHT3</accession>
<organism evidence="2">
    <name type="scientific">Satyrvirus sp</name>
    <dbReference type="NCBI Taxonomy" id="2487771"/>
    <lineage>
        <taxon>Viruses</taxon>
        <taxon>Varidnaviria</taxon>
        <taxon>Bamfordvirae</taxon>
        <taxon>Nucleocytoviricota</taxon>
        <taxon>Megaviricetes</taxon>
        <taxon>Imitervirales</taxon>
        <taxon>Mimiviridae</taxon>
        <taxon>Megamimivirinae</taxon>
    </lineage>
</organism>
<dbReference type="GO" id="GO:0004483">
    <property type="term" value="F:methyltransferase cap1 activity"/>
    <property type="evidence" value="ECO:0007669"/>
    <property type="project" value="TreeGrafter"/>
</dbReference>
<feature type="domain" description="Ribosomal RNA methyltransferase FtsJ" evidence="1">
    <location>
        <begin position="1101"/>
        <end position="1302"/>
    </location>
</feature>
<dbReference type="Gene3D" id="3.40.50.12760">
    <property type="match status" value="1"/>
</dbReference>
<keyword evidence="2" id="KW-0489">Methyltransferase</keyword>
<dbReference type="PANTHER" id="PTHR16121">
    <property type="entry name" value="CAP-SPECIFIC MRNA (NUCLEOSIDE-2'-O-)-METHYLTRANSFERASE 1-RELATED"/>
    <property type="match status" value="1"/>
</dbReference>
<dbReference type="InterPro" id="IPR050851">
    <property type="entry name" value="mRNA_Cap_2O-Ribose_MeTrfase"/>
</dbReference>
<dbReference type="GO" id="GO:0006370">
    <property type="term" value="P:7-methylguanosine mRNA capping"/>
    <property type="evidence" value="ECO:0007669"/>
    <property type="project" value="TreeGrafter"/>
</dbReference>
<evidence type="ECO:0000313" key="2">
    <source>
        <dbReference type="EMBL" id="AYV84969.1"/>
    </source>
</evidence>
<name>A0A3G5AHT3_9VIRU</name>